<comment type="caution">
    <text evidence="7">The sequence shown here is derived from an EMBL/GenBank/DDBJ whole genome shotgun (WGS) entry which is preliminary data.</text>
</comment>
<name>A0ABQ8FBF0_9FUNG</name>
<protein>
    <recommendedName>
        <fullName evidence="6">ARID domain-containing protein</fullName>
    </recommendedName>
</protein>
<evidence type="ECO:0000313" key="7">
    <source>
        <dbReference type="EMBL" id="KAH6595343.1"/>
    </source>
</evidence>
<evidence type="ECO:0000256" key="4">
    <source>
        <dbReference type="ARBA" id="ARBA00023242"/>
    </source>
</evidence>
<dbReference type="Pfam" id="PF01388">
    <property type="entry name" value="ARID"/>
    <property type="match status" value="1"/>
</dbReference>
<evidence type="ECO:0000256" key="5">
    <source>
        <dbReference type="SAM" id="MobiDB-lite"/>
    </source>
</evidence>
<dbReference type="InterPro" id="IPR001606">
    <property type="entry name" value="ARID_dom"/>
</dbReference>
<dbReference type="PROSITE" id="PS51011">
    <property type="entry name" value="ARID"/>
    <property type="match status" value="1"/>
</dbReference>
<keyword evidence="4" id="KW-0539">Nucleus</keyword>
<dbReference type="Proteomes" id="UP001648503">
    <property type="component" value="Unassembled WGS sequence"/>
</dbReference>
<evidence type="ECO:0000256" key="1">
    <source>
        <dbReference type="ARBA" id="ARBA00023015"/>
    </source>
</evidence>
<keyword evidence="3" id="KW-0804">Transcription</keyword>
<dbReference type="CDD" id="cd16100">
    <property type="entry name" value="ARID"/>
    <property type="match status" value="1"/>
</dbReference>
<dbReference type="PANTHER" id="PTHR15348">
    <property type="entry name" value="AT-RICH INTERACTIVE DOMAIN-CONTAINING PROTEIN ARID DOMAIN- CONTAINING PROTEIN DEAD RINGER PROTEIN B-CELL REGULATOR OF IGH TRANSCRIPTION BRIGHT"/>
    <property type="match status" value="1"/>
</dbReference>
<dbReference type="EMBL" id="JAFCIX010000310">
    <property type="protein sequence ID" value="KAH6595343.1"/>
    <property type="molecule type" value="Genomic_DNA"/>
</dbReference>
<evidence type="ECO:0000256" key="2">
    <source>
        <dbReference type="ARBA" id="ARBA00023125"/>
    </source>
</evidence>
<reference evidence="7 8" key="1">
    <citation type="submission" date="2021-02" db="EMBL/GenBank/DDBJ databases">
        <title>Variation within the Batrachochytrium salamandrivorans European outbreak.</title>
        <authorList>
            <person name="Kelly M."/>
            <person name="Pasmans F."/>
            <person name="Shea T.P."/>
            <person name="Munoz J.F."/>
            <person name="Carranza S."/>
            <person name="Cuomo C.A."/>
            <person name="Martel A."/>
        </authorList>
    </citation>
    <scope>NUCLEOTIDE SEQUENCE [LARGE SCALE GENOMIC DNA]</scope>
    <source>
        <strain evidence="7 8">AMFP18/2</strain>
    </source>
</reference>
<accession>A0ABQ8FBF0</accession>
<feature type="domain" description="ARID" evidence="6">
    <location>
        <begin position="474"/>
        <end position="566"/>
    </location>
</feature>
<keyword evidence="8" id="KW-1185">Reference proteome</keyword>
<feature type="compositionally biased region" description="Low complexity" evidence="5">
    <location>
        <begin position="595"/>
        <end position="612"/>
    </location>
</feature>
<gene>
    <name evidence="7" type="ORF">BASA50_005862</name>
</gene>
<dbReference type="PANTHER" id="PTHR15348:SF0">
    <property type="entry name" value="PROTEIN DEAD RINGER"/>
    <property type="match status" value="1"/>
</dbReference>
<dbReference type="InterPro" id="IPR036431">
    <property type="entry name" value="ARID_dom_sf"/>
</dbReference>
<dbReference type="Gene3D" id="1.10.150.60">
    <property type="entry name" value="ARID DNA-binding domain"/>
    <property type="match status" value="1"/>
</dbReference>
<feature type="region of interest" description="Disordered" evidence="5">
    <location>
        <begin position="578"/>
        <end position="649"/>
    </location>
</feature>
<feature type="compositionally biased region" description="Polar residues" evidence="5">
    <location>
        <begin position="813"/>
        <end position="823"/>
    </location>
</feature>
<dbReference type="SMART" id="SM00501">
    <property type="entry name" value="BRIGHT"/>
    <property type="match status" value="1"/>
</dbReference>
<evidence type="ECO:0000256" key="3">
    <source>
        <dbReference type="ARBA" id="ARBA00023163"/>
    </source>
</evidence>
<proteinExistence type="predicted"/>
<keyword evidence="2" id="KW-0238">DNA-binding</keyword>
<dbReference type="SUPFAM" id="SSF46774">
    <property type="entry name" value="ARID-like"/>
    <property type="match status" value="1"/>
</dbReference>
<sequence length="869" mass="94796">MLATFRDLPEQNASTEADICVNGQTAQNHTAASATRGERSPLFKLKARVQKLTPLTMPLHDQQESQFQNQFQNIGSQHNSINNKIHSAAMASAPPPATIVDLPEWQRSAYESSHLQIPTFNYYRSGSMSAVDTNKTQSAAPTMFISQADFSLQYPPSAYPTNSYQPRYTAAHGQIQPQLQSQQQQPSNMYFRSPDTIQSAYPDITGNFDMNHLQLGRSVSTDLTQFQPAIHPSTATAAPLSQWAPMLVTAPRSTAAWLSSSYNPTPLPRGPVSYVPTMSLIPSPNPIKSLIDMSASSASKMMQCTIQKPTSLPFVQPGVPVTHTKTPTVATTTTALKTADQEAMAMMIGIRERTQNPYIRHRSALASSDSSQYADLEYCEPVVQELSSDASSMSLDTNFNPYISKGPISTPVISSIYPGDSTVIGNGTSGGEYGTDGSLARPRKSRKISFSETSDSIMSSDPDFYGFSSESSRSTNAVEFNTTIISSLRIAGRRVDKLPCVDRKTLNFWALYHAVLELGGFKVVTIQRKWKKVADLLKLRKSLTSSSFTLRTYYEYFLGAYEQQTNDLPSIEESFLGESDGRRKRSNMESTPHHSLSQSFQQPSSSMSLQSKLKSEPHYKPQPQSQPQPQPQLNSQSSDTKVLLDPSPRCDSTVYPEFASLNALKHSGSSIFSSYSSTSSDTPSTETRTLQTPTMLSQRLPQFVSNHFQGHIPSELSMAAQPGSDMGCTAPVCALTGLGTTEPTSEISADLLGGSSPLQKQLFSAFGFEDLLSGPDWSCGDLKDFNMPNSTSHADMFDQDGTLRAALMGGISSHPNSRNSTPGDTGPFQFSGGRSTPEPFIRAFGDHSAGMTKFPAPANSNYNPLFDLL</sequence>
<evidence type="ECO:0000313" key="8">
    <source>
        <dbReference type="Proteomes" id="UP001648503"/>
    </source>
</evidence>
<dbReference type="InterPro" id="IPR045147">
    <property type="entry name" value="ARI3A/B/C"/>
</dbReference>
<keyword evidence="1" id="KW-0805">Transcription regulation</keyword>
<dbReference type="SMART" id="SM01014">
    <property type="entry name" value="ARID"/>
    <property type="match status" value="1"/>
</dbReference>
<feature type="region of interest" description="Disordered" evidence="5">
    <location>
        <begin position="808"/>
        <end position="835"/>
    </location>
</feature>
<evidence type="ECO:0000259" key="6">
    <source>
        <dbReference type="PROSITE" id="PS51011"/>
    </source>
</evidence>
<organism evidence="7 8">
    <name type="scientific">Batrachochytrium salamandrivorans</name>
    <dbReference type="NCBI Taxonomy" id="1357716"/>
    <lineage>
        <taxon>Eukaryota</taxon>
        <taxon>Fungi</taxon>
        <taxon>Fungi incertae sedis</taxon>
        <taxon>Chytridiomycota</taxon>
        <taxon>Chytridiomycota incertae sedis</taxon>
        <taxon>Chytridiomycetes</taxon>
        <taxon>Rhizophydiales</taxon>
        <taxon>Rhizophydiales incertae sedis</taxon>
        <taxon>Batrachochytrium</taxon>
    </lineage>
</organism>